<evidence type="ECO:0000313" key="5">
    <source>
        <dbReference type="EMBL" id="NDV01961.1"/>
    </source>
</evidence>
<dbReference type="RefSeq" id="WP_163894479.1">
    <property type="nucleotide sequence ID" value="NZ_JAAFYS010000003.1"/>
</dbReference>
<dbReference type="SUPFAM" id="SSF53335">
    <property type="entry name" value="S-adenosyl-L-methionine-dependent methyltransferases"/>
    <property type="match status" value="1"/>
</dbReference>
<organism evidence="5 6">
    <name type="scientific">Pseudoroseicyclus tamaricis</name>
    <dbReference type="NCBI Taxonomy" id="2705421"/>
    <lineage>
        <taxon>Bacteria</taxon>
        <taxon>Pseudomonadati</taxon>
        <taxon>Pseudomonadota</taxon>
        <taxon>Alphaproteobacteria</taxon>
        <taxon>Rhodobacterales</taxon>
        <taxon>Paracoccaceae</taxon>
        <taxon>Pseudoroseicyclus</taxon>
    </lineage>
</organism>
<reference evidence="5 6" key="1">
    <citation type="submission" date="2020-02" db="EMBL/GenBank/DDBJ databases">
        <title>Pseudoroseicyclus tamarix, sp. nov., isolated from offshore sediment of a Tamarix chinensis forest.</title>
        <authorList>
            <person name="Gai Y."/>
        </authorList>
    </citation>
    <scope>NUCLEOTIDE SEQUENCE [LARGE SCALE GENOMIC DNA]</scope>
    <source>
        <strain evidence="5 6">CLL3-39</strain>
    </source>
</reference>
<dbReference type="PANTHER" id="PTHR43464:SF19">
    <property type="entry name" value="UBIQUINONE BIOSYNTHESIS O-METHYLTRANSFERASE, MITOCHONDRIAL"/>
    <property type="match status" value="1"/>
</dbReference>
<evidence type="ECO:0000256" key="1">
    <source>
        <dbReference type="ARBA" id="ARBA00022603"/>
    </source>
</evidence>
<dbReference type="InterPro" id="IPR013216">
    <property type="entry name" value="Methyltransf_11"/>
</dbReference>
<keyword evidence="1 5" id="KW-0489">Methyltransferase</keyword>
<gene>
    <name evidence="5" type="ORF">GZA08_13395</name>
</gene>
<dbReference type="AlphaFoldDB" id="A0A6B2JKE8"/>
<dbReference type="Pfam" id="PF08241">
    <property type="entry name" value="Methyltransf_11"/>
    <property type="match status" value="1"/>
</dbReference>
<sequence length="245" mass="27215">MPLFSRKGADIAHWEGAAEDWIAWARRPGHDAYWAYEPVLRAFIGAGAGAAIDIGCGEGRVSALLVALGYHVTAIDPVERMVAAAREKGSADAYAIAPAAQIPFASESFDLALMYNILTVLENIPKALAETRRLLRPDGRLVISVTHPFSERAEKEGEDGATILRLEEGYFGRERYSMRAERAGLRMDFAGWTQPLSLYTEALARAGFAITRMIEPQPSPRSPWRGRERWTKFPLFLWIEARPLG</sequence>
<dbReference type="Gene3D" id="3.40.50.150">
    <property type="entry name" value="Vaccinia Virus protein VP39"/>
    <property type="match status" value="1"/>
</dbReference>
<dbReference type="GO" id="GO:0032259">
    <property type="term" value="P:methylation"/>
    <property type="evidence" value="ECO:0007669"/>
    <property type="project" value="UniProtKB-KW"/>
</dbReference>
<dbReference type="EMBL" id="JAAGAB010000003">
    <property type="protein sequence ID" value="NDV01961.1"/>
    <property type="molecule type" value="Genomic_DNA"/>
</dbReference>
<evidence type="ECO:0000256" key="2">
    <source>
        <dbReference type="ARBA" id="ARBA00022679"/>
    </source>
</evidence>
<dbReference type="GO" id="GO:0008757">
    <property type="term" value="F:S-adenosylmethionine-dependent methyltransferase activity"/>
    <property type="evidence" value="ECO:0007669"/>
    <property type="project" value="InterPro"/>
</dbReference>
<proteinExistence type="predicted"/>
<keyword evidence="2 5" id="KW-0808">Transferase</keyword>
<dbReference type="CDD" id="cd02440">
    <property type="entry name" value="AdoMet_MTases"/>
    <property type="match status" value="1"/>
</dbReference>
<dbReference type="PANTHER" id="PTHR43464">
    <property type="entry name" value="METHYLTRANSFERASE"/>
    <property type="match status" value="1"/>
</dbReference>
<name>A0A6B2JKE8_9RHOB</name>
<evidence type="ECO:0000259" key="4">
    <source>
        <dbReference type="Pfam" id="PF08241"/>
    </source>
</evidence>
<accession>A0A6B2JKE8</accession>
<evidence type="ECO:0000313" key="6">
    <source>
        <dbReference type="Proteomes" id="UP000474757"/>
    </source>
</evidence>
<evidence type="ECO:0000256" key="3">
    <source>
        <dbReference type="ARBA" id="ARBA00022691"/>
    </source>
</evidence>
<keyword evidence="6" id="KW-1185">Reference proteome</keyword>
<comment type="caution">
    <text evidence="5">The sequence shown here is derived from an EMBL/GenBank/DDBJ whole genome shotgun (WGS) entry which is preliminary data.</text>
</comment>
<protein>
    <submittedName>
        <fullName evidence="5">Class I SAM-dependent methyltransferase</fullName>
    </submittedName>
</protein>
<dbReference type="Proteomes" id="UP000474757">
    <property type="component" value="Unassembled WGS sequence"/>
</dbReference>
<feature type="domain" description="Methyltransferase type 11" evidence="4">
    <location>
        <begin position="52"/>
        <end position="143"/>
    </location>
</feature>
<keyword evidence="3" id="KW-0949">S-adenosyl-L-methionine</keyword>
<dbReference type="InterPro" id="IPR029063">
    <property type="entry name" value="SAM-dependent_MTases_sf"/>
</dbReference>